<dbReference type="GO" id="GO:0061665">
    <property type="term" value="F:SUMO ligase activity"/>
    <property type="evidence" value="ECO:0007669"/>
    <property type="project" value="TreeGrafter"/>
</dbReference>
<keyword evidence="7" id="KW-1185">Reference proteome</keyword>
<keyword evidence="2" id="KW-0863">Zinc-finger</keyword>
<dbReference type="SUPFAM" id="SSF57903">
    <property type="entry name" value="FYVE/PHD zinc finger"/>
    <property type="match status" value="1"/>
</dbReference>
<evidence type="ECO:0000256" key="3">
    <source>
        <dbReference type="ARBA" id="ARBA00022833"/>
    </source>
</evidence>
<dbReference type="PANTHER" id="PTHR10782">
    <property type="entry name" value="ZINC FINGER MIZ DOMAIN-CONTAINING PROTEIN"/>
    <property type="match status" value="1"/>
</dbReference>
<sequence>MFDYGRLIVKEGTLVDASRNVKKWPVFKWKILEAESFDKPRRGFNNDSLSSLRFSRVPKWLLRWEVMNLRRKLERLVCMDLTLDNFLSLVCNFNGFLPKDGQIDVFQNKGAQGCTLSTGPSEAGKEAGRMVDGIKTAHLHFAWVAVLNLINLPMGQINLLSGELGLAGDGLQQQEFTVQNFVDLPDLVDRIVAILSDEQVPGMWAKKYAVGKEDLAKLVDDTYRKMQVSGATELASKGPGASGSCNTGVKVEIDDSHEVDKIRCPCGSSLQTDSMIKCEDQRCHVWQHVGCVIIPEKPTDGVLPAPPEIFFCEICRLRRADPFWTTVAHPLYPVKLTTTNVPTDGMQWPQYADLQVNGIPVRAINRPGPQMLGANGRDDGPVVSSSTLNFEVYTRYITRLIVKFRGQMVLDLVSDTMILNLIPKESDGEVFEDALARVRRCVGGGTPTENADSDSDLEIVADSIPVKLRCPWQCPVCLKNYALENIIIDPYFNRITSKMRHCEEDVTEIEVKPDGSWRAKADSDRRDLGDIGQWHLPDGTLYVPDDVEASRKSEALKQIKQEGVSEGHYSPLKIGIKKNQKGLWEVSKHEDIHAVSSGNGREKCQNHGQNVVPMSSSATGSEDLSVNQDGGVNFDFPANNGIELDHAYGFTSHNSALLGDAEVIILSDSEEENDNMISSGTLYKNNQTDAGGSTFSVPPHGIADSYPEYPSTGVSSCLDLFNANDDEFGMSMWSLPPDSQAGPGFQLFGSDADVSDALVDLQHSSINCPTSMNGYAGTAMRSAAFVPESSSGRSNADVNDCLVDNPLAFGDDPSLQIFLPTRPSDASMQPNLRDQPDVSNCTRTDDWISLRLGGGAISGHGETGAANGINSQYVQAKEGAKNPLAETASLLLGTNDNRSGKRSREIYDSVPFSFPRQKRSVRPRILSIDSDTD</sequence>
<keyword evidence="1" id="KW-0479">Metal-binding</keyword>
<dbReference type="GO" id="GO:0000785">
    <property type="term" value="C:chromatin"/>
    <property type="evidence" value="ECO:0007669"/>
    <property type="project" value="TreeGrafter"/>
</dbReference>
<organism evidence="6 7">
    <name type="scientific">Rhododendron griersonianum</name>
    <dbReference type="NCBI Taxonomy" id="479676"/>
    <lineage>
        <taxon>Eukaryota</taxon>
        <taxon>Viridiplantae</taxon>
        <taxon>Streptophyta</taxon>
        <taxon>Embryophyta</taxon>
        <taxon>Tracheophyta</taxon>
        <taxon>Spermatophyta</taxon>
        <taxon>Magnoliopsida</taxon>
        <taxon>eudicotyledons</taxon>
        <taxon>Gunneridae</taxon>
        <taxon>Pentapetalae</taxon>
        <taxon>asterids</taxon>
        <taxon>Ericales</taxon>
        <taxon>Ericaceae</taxon>
        <taxon>Ericoideae</taxon>
        <taxon>Rhodoreae</taxon>
        <taxon>Rhododendron</taxon>
    </lineage>
</organism>
<evidence type="ECO:0000259" key="5">
    <source>
        <dbReference type="SMART" id="SM00249"/>
    </source>
</evidence>
<evidence type="ECO:0000313" key="6">
    <source>
        <dbReference type="EMBL" id="KAG5566357.1"/>
    </source>
</evidence>
<dbReference type="InterPro" id="IPR013083">
    <property type="entry name" value="Znf_RING/FYVE/PHD"/>
</dbReference>
<gene>
    <name evidence="6" type="ORF">RHGRI_002079</name>
</gene>
<feature type="compositionally biased region" description="Polar residues" evidence="4">
    <location>
        <begin position="606"/>
        <end position="622"/>
    </location>
</feature>
<dbReference type="Gene3D" id="3.30.40.10">
    <property type="entry name" value="Zinc/RING finger domain, C3HC4 (zinc finger)"/>
    <property type="match status" value="2"/>
</dbReference>
<feature type="region of interest" description="Disordered" evidence="4">
    <location>
        <begin position="596"/>
        <end position="622"/>
    </location>
</feature>
<dbReference type="PROSITE" id="PS01359">
    <property type="entry name" value="ZF_PHD_1"/>
    <property type="match status" value="1"/>
</dbReference>
<dbReference type="PANTHER" id="PTHR10782:SF102">
    <property type="entry name" value="E3 SUMO-PROTEIN LIGASE SIZ1"/>
    <property type="match status" value="1"/>
</dbReference>
<dbReference type="SMART" id="SM00249">
    <property type="entry name" value="PHD"/>
    <property type="match status" value="1"/>
</dbReference>
<protein>
    <recommendedName>
        <fullName evidence="5">Zinc finger PHD-type domain-containing protein</fullName>
    </recommendedName>
</protein>
<dbReference type="GO" id="GO:0008270">
    <property type="term" value="F:zinc ion binding"/>
    <property type="evidence" value="ECO:0007669"/>
    <property type="project" value="UniProtKB-KW"/>
</dbReference>
<evidence type="ECO:0000256" key="2">
    <source>
        <dbReference type="ARBA" id="ARBA00022771"/>
    </source>
</evidence>
<feature type="domain" description="Zinc finger PHD-type" evidence="5">
    <location>
        <begin position="263"/>
        <end position="316"/>
    </location>
</feature>
<dbReference type="InterPro" id="IPR011011">
    <property type="entry name" value="Znf_FYVE_PHD"/>
</dbReference>
<proteinExistence type="predicted"/>
<reference evidence="6" key="1">
    <citation type="submission" date="2020-08" db="EMBL/GenBank/DDBJ databases">
        <title>Plant Genome Project.</title>
        <authorList>
            <person name="Zhang R.-G."/>
        </authorList>
    </citation>
    <scope>NUCLEOTIDE SEQUENCE</scope>
    <source>
        <strain evidence="6">WSP0</strain>
        <tissue evidence="6">Leaf</tissue>
    </source>
</reference>
<name>A0AAV6LND1_9ERIC</name>
<dbReference type="GO" id="GO:0016925">
    <property type="term" value="P:protein sumoylation"/>
    <property type="evidence" value="ECO:0007669"/>
    <property type="project" value="TreeGrafter"/>
</dbReference>
<keyword evidence="3" id="KW-0862">Zinc</keyword>
<dbReference type="AlphaFoldDB" id="A0AAV6LND1"/>
<dbReference type="EMBL" id="JACTNZ010000001">
    <property type="protein sequence ID" value="KAG5566357.1"/>
    <property type="molecule type" value="Genomic_DNA"/>
</dbReference>
<accession>A0AAV6LND1</accession>
<dbReference type="Proteomes" id="UP000823749">
    <property type="component" value="Chromosome 1"/>
</dbReference>
<evidence type="ECO:0000256" key="4">
    <source>
        <dbReference type="SAM" id="MobiDB-lite"/>
    </source>
</evidence>
<dbReference type="CDD" id="cd15570">
    <property type="entry name" value="PHD_Bye1p_SIZ1_like"/>
    <property type="match status" value="1"/>
</dbReference>
<dbReference type="InterPro" id="IPR019786">
    <property type="entry name" value="Zinc_finger_PHD-type_CS"/>
</dbReference>
<dbReference type="InterPro" id="IPR001965">
    <property type="entry name" value="Znf_PHD"/>
</dbReference>
<evidence type="ECO:0000256" key="1">
    <source>
        <dbReference type="ARBA" id="ARBA00022723"/>
    </source>
</evidence>
<comment type="caution">
    <text evidence="6">The sequence shown here is derived from an EMBL/GenBank/DDBJ whole genome shotgun (WGS) entry which is preliminary data.</text>
</comment>
<evidence type="ECO:0000313" key="7">
    <source>
        <dbReference type="Proteomes" id="UP000823749"/>
    </source>
</evidence>